<protein>
    <submittedName>
        <fullName evidence="1">Uncharacterized protein</fullName>
    </submittedName>
</protein>
<gene>
    <name evidence="1" type="ORF">PsorP6_007759</name>
</gene>
<evidence type="ECO:0000313" key="1">
    <source>
        <dbReference type="EMBL" id="KAI9915810.1"/>
    </source>
</evidence>
<keyword evidence="2" id="KW-1185">Reference proteome</keyword>
<dbReference type="Proteomes" id="UP001163321">
    <property type="component" value="Chromosome 3"/>
</dbReference>
<reference evidence="1 2" key="1">
    <citation type="journal article" date="2022" name="bioRxiv">
        <title>The genome of the oomycete Peronosclerospora sorghi, a cosmopolitan pathogen of maize and sorghum, is inflated with dispersed pseudogenes.</title>
        <authorList>
            <person name="Fletcher K."/>
            <person name="Martin F."/>
            <person name="Isakeit T."/>
            <person name="Cavanaugh K."/>
            <person name="Magill C."/>
            <person name="Michelmore R."/>
        </authorList>
    </citation>
    <scope>NUCLEOTIDE SEQUENCE [LARGE SCALE GENOMIC DNA]</scope>
    <source>
        <strain evidence="1">P6</strain>
    </source>
</reference>
<proteinExistence type="predicted"/>
<comment type="caution">
    <text evidence="1">The sequence shown here is derived from an EMBL/GenBank/DDBJ whole genome shotgun (WGS) entry which is preliminary data.</text>
</comment>
<dbReference type="EMBL" id="CM047582">
    <property type="protein sequence ID" value="KAI9915810.1"/>
    <property type="molecule type" value="Genomic_DNA"/>
</dbReference>
<evidence type="ECO:0000313" key="2">
    <source>
        <dbReference type="Proteomes" id="UP001163321"/>
    </source>
</evidence>
<organism evidence="1 2">
    <name type="scientific">Peronosclerospora sorghi</name>
    <dbReference type="NCBI Taxonomy" id="230839"/>
    <lineage>
        <taxon>Eukaryota</taxon>
        <taxon>Sar</taxon>
        <taxon>Stramenopiles</taxon>
        <taxon>Oomycota</taxon>
        <taxon>Peronosporomycetes</taxon>
        <taxon>Peronosporales</taxon>
        <taxon>Peronosporaceae</taxon>
        <taxon>Peronosclerospora</taxon>
    </lineage>
</organism>
<accession>A0ACC0WAY2</accession>
<sequence>MQDDSRVAKAPPGRFGTPLTWSNKVAASKTNTAKVSSIFSDLEDNSDNSPRSKKTSTHPKASARSSRSKQRAKSTSVLFDDDDLSGDDDGDEDYEVKEDAEEEKDTSRRTSRGRAAVKKSIPNRKRLRKSIDSNDKGEQDDELIRSVHKPKSVKPAKQASQASDVLKLCSESNPEYSERVSKPKAKRSRQLKINHLAKNHELKKNENDDVESDHGFTELARRTDASTQDIIGPSQSQTASQISQPRGGCLTRRSCHYLCLQQHLSRNLKYRHVVGLQLLPVKAGADLVADTN</sequence>
<name>A0ACC0WAY2_9STRA</name>